<dbReference type="STRING" id="307507.A0A2V0PBN0"/>
<gene>
    <name evidence="9" type="ORF">Rsub_09959</name>
</gene>
<dbReference type="GO" id="GO:0022857">
    <property type="term" value="F:transmembrane transporter activity"/>
    <property type="evidence" value="ECO:0007669"/>
    <property type="project" value="InterPro"/>
</dbReference>
<feature type="transmembrane region" description="Helical" evidence="7">
    <location>
        <begin position="459"/>
        <end position="482"/>
    </location>
</feature>
<evidence type="ECO:0000256" key="2">
    <source>
        <dbReference type="ARBA" id="ARBA00022448"/>
    </source>
</evidence>
<comment type="subcellular location">
    <subcellularLocation>
        <location evidence="1">Membrane</location>
        <topology evidence="1">Multi-pass membrane protein</topology>
    </subcellularLocation>
</comment>
<dbReference type="EMBL" id="BDRX01000095">
    <property type="protein sequence ID" value="GBF97268.1"/>
    <property type="molecule type" value="Genomic_DNA"/>
</dbReference>
<reference evidence="9 10" key="1">
    <citation type="journal article" date="2018" name="Sci. Rep.">
        <title>Raphidocelis subcapitata (=Pseudokirchneriella subcapitata) provides an insight into genome evolution and environmental adaptations in the Sphaeropleales.</title>
        <authorList>
            <person name="Suzuki S."/>
            <person name="Yamaguchi H."/>
            <person name="Nakajima N."/>
            <person name="Kawachi M."/>
        </authorList>
    </citation>
    <scope>NUCLEOTIDE SEQUENCE [LARGE SCALE GENOMIC DNA]</scope>
    <source>
        <strain evidence="9 10">NIES-35</strain>
    </source>
</reference>
<evidence type="ECO:0000313" key="10">
    <source>
        <dbReference type="Proteomes" id="UP000247498"/>
    </source>
</evidence>
<dbReference type="OrthoDB" id="512346at2759"/>
<dbReference type="Proteomes" id="UP000247498">
    <property type="component" value="Unassembled WGS sequence"/>
</dbReference>
<protein>
    <recommendedName>
        <fullName evidence="8">Major facilitator superfamily (MFS) profile domain-containing protein</fullName>
    </recommendedName>
</protein>
<dbReference type="InterPro" id="IPR036259">
    <property type="entry name" value="MFS_trans_sf"/>
</dbReference>
<feature type="transmembrane region" description="Helical" evidence="7">
    <location>
        <begin position="167"/>
        <end position="189"/>
    </location>
</feature>
<dbReference type="FunCoup" id="A0A2V0PBN0">
    <property type="interactions" value="390"/>
</dbReference>
<organism evidence="9 10">
    <name type="scientific">Raphidocelis subcapitata</name>
    <dbReference type="NCBI Taxonomy" id="307507"/>
    <lineage>
        <taxon>Eukaryota</taxon>
        <taxon>Viridiplantae</taxon>
        <taxon>Chlorophyta</taxon>
        <taxon>core chlorophytes</taxon>
        <taxon>Chlorophyceae</taxon>
        <taxon>CS clade</taxon>
        <taxon>Sphaeropleales</taxon>
        <taxon>Selenastraceae</taxon>
        <taxon>Raphidocelis</taxon>
    </lineage>
</organism>
<feature type="region of interest" description="Disordered" evidence="6">
    <location>
        <begin position="502"/>
        <end position="545"/>
    </location>
</feature>
<feature type="transmembrane region" description="Helical" evidence="7">
    <location>
        <begin position="110"/>
        <end position="128"/>
    </location>
</feature>
<dbReference type="PROSITE" id="PS50850">
    <property type="entry name" value="MFS"/>
    <property type="match status" value="1"/>
</dbReference>
<dbReference type="Pfam" id="PF00083">
    <property type="entry name" value="Sugar_tr"/>
    <property type="match status" value="1"/>
</dbReference>
<dbReference type="Gene3D" id="1.20.1250.20">
    <property type="entry name" value="MFS general substrate transporter like domains"/>
    <property type="match status" value="1"/>
</dbReference>
<keyword evidence="5 7" id="KW-0472">Membrane</keyword>
<evidence type="ECO:0000256" key="4">
    <source>
        <dbReference type="ARBA" id="ARBA00022989"/>
    </source>
</evidence>
<keyword evidence="4 7" id="KW-1133">Transmembrane helix</keyword>
<comment type="caution">
    <text evidence="9">The sequence shown here is derived from an EMBL/GenBank/DDBJ whole genome shotgun (WGS) entry which is preliminary data.</text>
</comment>
<sequence>MGGGSKSDEEAPIARGLSDGGASVYTVDDAIDLCGGFGRFQWFILGFAGLSWMCDALEVMLLSFLGPAVECEWHVGPARMGALTSVVFAGMCIGGPLWGAISDGWGRRTSFAMSVACTTLFGFLSAAARSYESLLAFRFFVGLGIPGACVSFGLLMEFVPASSRGFFLIAIEGFWTIGTIVQAGLAYALLNDHGWRVLVVVSAIPLAAQLLLLPFVPESPRYLLVKGRTDDAERALSRVLRLCRKNLPEGRLQALKEKRAGPGEGVSVWRRLGNALSNGARDIGASVSALATPELRGVTAALLFIWFVAAFVYYGLVQLVANVDFLGGSKKECVGDRMHFPREDLLAILVTAAAEFPGLLLSLLMAHFLSRKLAFSIPMACIPVVLIPLMTGRLGRAGMIACLWLSRFFIYSAYNLLWAITPELFPTQSRSVALGITNAISRLGGLVSPYAAIVAPRKGWPHAAELIFAVFALAAAGAIYIIPRDTAGQRVQDTMEELRELSATERALRSSSTATRRRSSRTAGAAGGGGAAERDGAAGGAAKVV</sequence>
<evidence type="ECO:0000313" key="9">
    <source>
        <dbReference type="EMBL" id="GBF97268.1"/>
    </source>
</evidence>
<keyword evidence="10" id="KW-1185">Reference proteome</keyword>
<dbReference type="GO" id="GO:0016020">
    <property type="term" value="C:membrane"/>
    <property type="evidence" value="ECO:0007669"/>
    <property type="project" value="UniProtKB-SubCell"/>
</dbReference>
<feature type="transmembrane region" description="Helical" evidence="7">
    <location>
        <begin position="78"/>
        <end position="98"/>
    </location>
</feature>
<evidence type="ECO:0000256" key="1">
    <source>
        <dbReference type="ARBA" id="ARBA00004141"/>
    </source>
</evidence>
<dbReference type="InterPro" id="IPR020846">
    <property type="entry name" value="MFS_dom"/>
</dbReference>
<name>A0A2V0PBN0_9CHLO</name>
<dbReference type="PANTHER" id="PTHR23511:SF5">
    <property type="entry name" value="MAJOR FACILITATOR-TYPE TRANSPORTER HXNZ-RELATED"/>
    <property type="match status" value="1"/>
</dbReference>
<evidence type="ECO:0000256" key="6">
    <source>
        <dbReference type="SAM" id="MobiDB-lite"/>
    </source>
</evidence>
<dbReference type="InterPro" id="IPR005828">
    <property type="entry name" value="MFS_sugar_transport-like"/>
</dbReference>
<feature type="domain" description="Major facilitator superfamily (MFS) profile" evidence="8">
    <location>
        <begin position="44"/>
        <end position="487"/>
    </location>
</feature>
<proteinExistence type="predicted"/>
<feature type="transmembrane region" description="Helical" evidence="7">
    <location>
        <begin position="345"/>
        <end position="366"/>
    </location>
</feature>
<accession>A0A2V0PBN0</accession>
<evidence type="ECO:0000256" key="5">
    <source>
        <dbReference type="ARBA" id="ARBA00023136"/>
    </source>
</evidence>
<evidence type="ECO:0000256" key="3">
    <source>
        <dbReference type="ARBA" id="ARBA00022692"/>
    </source>
</evidence>
<evidence type="ECO:0000259" key="8">
    <source>
        <dbReference type="PROSITE" id="PS50850"/>
    </source>
</evidence>
<evidence type="ECO:0000256" key="7">
    <source>
        <dbReference type="SAM" id="Phobius"/>
    </source>
</evidence>
<dbReference type="InParanoid" id="A0A2V0PBN0"/>
<dbReference type="SUPFAM" id="SSF103473">
    <property type="entry name" value="MFS general substrate transporter"/>
    <property type="match status" value="1"/>
</dbReference>
<feature type="transmembrane region" description="Helical" evidence="7">
    <location>
        <begin position="298"/>
        <end position="316"/>
    </location>
</feature>
<dbReference type="AlphaFoldDB" id="A0A2V0PBN0"/>
<keyword evidence="3 7" id="KW-0812">Transmembrane</keyword>
<feature type="transmembrane region" description="Helical" evidence="7">
    <location>
        <begin position="134"/>
        <end position="155"/>
    </location>
</feature>
<feature type="transmembrane region" description="Helical" evidence="7">
    <location>
        <begin position="195"/>
        <end position="216"/>
    </location>
</feature>
<feature type="transmembrane region" description="Helical" evidence="7">
    <location>
        <begin position="42"/>
        <end position="66"/>
    </location>
</feature>
<dbReference type="PANTHER" id="PTHR23511">
    <property type="entry name" value="SYNAPTIC VESICLE GLYCOPROTEIN 2"/>
    <property type="match status" value="1"/>
</dbReference>
<feature type="transmembrane region" description="Helical" evidence="7">
    <location>
        <begin position="373"/>
        <end position="391"/>
    </location>
</feature>
<keyword evidence="2" id="KW-0813">Transport</keyword>
<feature type="transmembrane region" description="Helical" evidence="7">
    <location>
        <begin position="397"/>
        <end position="420"/>
    </location>
</feature>